<dbReference type="InterPro" id="IPR037481">
    <property type="entry name" value="LacX"/>
</dbReference>
<dbReference type="Pfam" id="PF01263">
    <property type="entry name" value="Aldose_epim"/>
    <property type="match status" value="1"/>
</dbReference>
<dbReference type="PANTHER" id="PTHR11122">
    <property type="entry name" value="APOSPORY-ASSOCIATED PROTEIN C-RELATED"/>
    <property type="match status" value="1"/>
</dbReference>
<name>A0A7X0JLR1_9HYPH</name>
<accession>A0A7X0JLR1</accession>
<dbReference type="RefSeq" id="WP_246454002.1">
    <property type="nucleotide sequence ID" value="NZ_JACHBU010000004.1"/>
</dbReference>
<dbReference type="InterPro" id="IPR011013">
    <property type="entry name" value="Gal_mutarotase_sf_dom"/>
</dbReference>
<dbReference type="InterPro" id="IPR014718">
    <property type="entry name" value="GH-type_carb-bd"/>
</dbReference>
<dbReference type="Proteomes" id="UP000585437">
    <property type="component" value="Unassembled WGS sequence"/>
</dbReference>
<dbReference type="AlphaFoldDB" id="A0A7X0JLR1"/>
<dbReference type="GO" id="GO:0005975">
    <property type="term" value="P:carbohydrate metabolic process"/>
    <property type="evidence" value="ECO:0007669"/>
    <property type="project" value="InterPro"/>
</dbReference>
<dbReference type="GO" id="GO:0016853">
    <property type="term" value="F:isomerase activity"/>
    <property type="evidence" value="ECO:0007669"/>
    <property type="project" value="InterPro"/>
</dbReference>
<dbReference type="PANTHER" id="PTHR11122:SF13">
    <property type="entry name" value="GLUCOSE-6-PHOSPHATE 1-EPIMERASE"/>
    <property type="match status" value="1"/>
</dbReference>
<dbReference type="CDD" id="cd09024">
    <property type="entry name" value="Aldose_epim_lacX"/>
    <property type="match status" value="1"/>
</dbReference>
<dbReference type="SUPFAM" id="SSF74650">
    <property type="entry name" value="Galactose mutarotase-like"/>
    <property type="match status" value="1"/>
</dbReference>
<sequence length="294" mass="31498">MSAASDDTMTRIANDRISVEISPLGAEMQSLKTADGRNFLWNGDAAFWAGRSPILFPIVGKAPSDTVMIEGKPYPMAQHGFARRSTFALAASDETSCRFELASSDTTRSVYPFDFRLAVTHSIDGSKLTISAEVENRSDRPMPFGLGFHTAFLWPLPGGEGQAHTIVLDNGGEPAMTRLSGGLIDPTPLASPFTSGKLTLSHDMFDEDAMIFAEGAGTGLTYAAEGGPELKFSFDNLPNLALWQKLNGPFLCIEPWHGTAAQNGTSADLESRPYTVTLPAGQTARFAFTAELPG</sequence>
<comment type="caution">
    <text evidence="1">The sequence shown here is derived from an EMBL/GenBank/DDBJ whole genome shotgun (WGS) entry which is preliminary data.</text>
</comment>
<dbReference type="EMBL" id="JACHBU010000004">
    <property type="protein sequence ID" value="MBB6509022.1"/>
    <property type="molecule type" value="Genomic_DNA"/>
</dbReference>
<organism evidence="1 2">
    <name type="scientific">Rhizobium soli</name>
    <dbReference type="NCBI Taxonomy" id="424798"/>
    <lineage>
        <taxon>Bacteria</taxon>
        <taxon>Pseudomonadati</taxon>
        <taxon>Pseudomonadota</taxon>
        <taxon>Alphaproteobacteria</taxon>
        <taxon>Hyphomicrobiales</taxon>
        <taxon>Rhizobiaceae</taxon>
        <taxon>Rhizobium/Agrobacterium group</taxon>
        <taxon>Rhizobium</taxon>
    </lineage>
</organism>
<gene>
    <name evidence="1" type="ORF">F4695_002379</name>
</gene>
<evidence type="ECO:0000313" key="2">
    <source>
        <dbReference type="Proteomes" id="UP000585437"/>
    </source>
</evidence>
<protein>
    <submittedName>
        <fullName evidence="1">Galactose mutarotase-like enzyme</fullName>
    </submittedName>
</protein>
<proteinExistence type="predicted"/>
<dbReference type="InterPro" id="IPR008183">
    <property type="entry name" value="Aldose_1/G6P_1-epimerase"/>
</dbReference>
<evidence type="ECO:0000313" key="1">
    <source>
        <dbReference type="EMBL" id="MBB6509022.1"/>
    </source>
</evidence>
<keyword evidence="2" id="KW-1185">Reference proteome</keyword>
<dbReference type="Gene3D" id="2.70.98.10">
    <property type="match status" value="1"/>
</dbReference>
<reference evidence="1 2" key="1">
    <citation type="submission" date="2020-08" db="EMBL/GenBank/DDBJ databases">
        <title>The Agave Microbiome: Exploring the role of microbial communities in plant adaptations to desert environments.</title>
        <authorList>
            <person name="Partida-Martinez L.P."/>
        </authorList>
    </citation>
    <scope>NUCLEOTIDE SEQUENCE [LARGE SCALE GENOMIC DNA]</scope>
    <source>
        <strain evidence="1 2">AS3.12</strain>
    </source>
</reference>
<dbReference type="GO" id="GO:0030246">
    <property type="term" value="F:carbohydrate binding"/>
    <property type="evidence" value="ECO:0007669"/>
    <property type="project" value="InterPro"/>
</dbReference>